<comment type="caution">
    <text evidence="2">The sequence shown here is derived from an EMBL/GenBank/DDBJ whole genome shotgun (WGS) entry which is preliminary data.</text>
</comment>
<keyword evidence="3" id="KW-1185">Reference proteome</keyword>
<name>A0A835VQ92_CHLIN</name>
<evidence type="ECO:0008006" key="4">
    <source>
        <dbReference type="Google" id="ProtNLM"/>
    </source>
</evidence>
<accession>A0A835VQ92</accession>
<evidence type="ECO:0000313" key="3">
    <source>
        <dbReference type="Proteomes" id="UP000650467"/>
    </source>
</evidence>
<organism evidence="2 3">
    <name type="scientific">Chlamydomonas incerta</name>
    <dbReference type="NCBI Taxonomy" id="51695"/>
    <lineage>
        <taxon>Eukaryota</taxon>
        <taxon>Viridiplantae</taxon>
        <taxon>Chlorophyta</taxon>
        <taxon>core chlorophytes</taxon>
        <taxon>Chlorophyceae</taxon>
        <taxon>CS clade</taxon>
        <taxon>Chlamydomonadales</taxon>
        <taxon>Chlamydomonadaceae</taxon>
        <taxon>Chlamydomonas</taxon>
    </lineage>
</organism>
<feature type="compositionally biased region" description="Gly residues" evidence="1">
    <location>
        <begin position="375"/>
        <end position="384"/>
    </location>
</feature>
<feature type="region of interest" description="Disordered" evidence="1">
    <location>
        <begin position="484"/>
        <end position="526"/>
    </location>
</feature>
<evidence type="ECO:0000313" key="2">
    <source>
        <dbReference type="EMBL" id="KAG2423775.1"/>
    </source>
</evidence>
<proteinExistence type="predicted"/>
<reference evidence="2" key="1">
    <citation type="journal article" date="2020" name="bioRxiv">
        <title>Comparative genomics of Chlamydomonas.</title>
        <authorList>
            <person name="Craig R.J."/>
            <person name="Hasan A.R."/>
            <person name="Ness R.W."/>
            <person name="Keightley P.D."/>
        </authorList>
    </citation>
    <scope>NUCLEOTIDE SEQUENCE</scope>
    <source>
        <strain evidence="2">SAG 7.73</strain>
    </source>
</reference>
<feature type="compositionally biased region" description="Basic residues" evidence="1">
    <location>
        <begin position="500"/>
        <end position="509"/>
    </location>
</feature>
<feature type="region of interest" description="Disordered" evidence="1">
    <location>
        <begin position="366"/>
        <end position="386"/>
    </location>
</feature>
<gene>
    <name evidence="2" type="ORF">HXX76_015051</name>
</gene>
<evidence type="ECO:0000256" key="1">
    <source>
        <dbReference type="SAM" id="MobiDB-lite"/>
    </source>
</evidence>
<feature type="compositionally biased region" description="Gly residues" evidence="1">
    <location>
        <begin position="511"/>
        <end position="526"/>
    </location>
</feature>
<dbReference type="AlphaFoldDB" id="A0A835VQ92"/>
<dbReference type="EMBL" id="JAEHOC010000074">
    <property type="protein sequence ID" value="KAG2423775.1"/>
    <property type="molecule type" value="Genomic_DNA"/>
</dbReference>
<protein>
    <recommendedName>
        <fullName evidence="4">F-box domain-containing protein</fullName>
    </recommendedName>
</protein>
<dbReference type="Proteomes" id="UP000650467">
    <property type="component" value="Unassembled WGS sequence"/>
</dbReference>
<dbReference type="OrthoDB" id="563197at2759"/>
<sequence length="526" mass="54616">MSTLPELLRVLPPDARQKVLGDSFSSDMAACRAACRELRQLCDDAVSLIAFDVRAPARGALGAARGAQLFPFTRLALQNVMRTSCVADAGLPAAVRQRLSGITITPSDELWPLDYAAIVDALANGPLRLPALQHLAFQNSLAVNFAAPAPARCSCCSQSRPPGRACRRCRCRGWIAWIWRRRRAGWPLTHRSVVAPLSSAAALQALGRLSGLEALSFSCLTLPRAPFRTAAGGSDGDGSGGGGGSDPALLQRLMARDGLPRLRRLRLSTGWADGMALELEYEPGLGGGGGGGWGIAAVRLHPSQLAAARSRPPPPAAIAGELHRLDAVAALLLGAAEALGQQQRQLVGGGGGGGGGGIPRLWRGRTAASAAAAGPGPGARGSSGGQPMLGSGWRLVMVRSSRLPPLPARARAAGAATLEALRLEEWLEEELGSCYSSGIRTHRDLLPLKNCMHAAAPAAGVLLLDCDSERDASALAAVLSASPGLPRRRRGRSGSTTERRRWRCQRQRRGASGGSAAGAAEGRGGG</sequence>